<keyword evidence="1" id="KW-0812">Transmembrane</keyword>
<name>A0ABT1RV07_9FIRM</name>
<comment type="caution">
    <text evidence="3">The sequence shown here is derived from an EMBL/GenBank/DDBJ whole genome shotgun (WGS) entry which is preliminary data.</text>
</comment>
<dbReference type="CDD" id="cd14852">
    <property type="entry name" value="LD-carboxypeptidase"/>
    <property type="match status" value="1"/>
</dbReference>
<dbReference type="GeneID" id="90532826"/>
<dbReference type="Gene3D" id="3.30.1380.10">
    <property type="match status" value="1"/>
</dbReference>
<evidence type="ECO:0000259" key="2">
    <source>
        <dbReference type="Pfam" id="PF02557"/>
    </source>
</evidence>
<evidence type="ECO:0000256" key="1">
    <source>
        <dbReference type="SAM" id="Phobius"/>
    </source>
</evidence>
<dbReference type="Proteomes" id="UP001524473">
    <property type="component" value="Unassembled WGS sequence"/>
</dbReference>
<feature type="domain" description="D-alanyl-D-alanine carboxypeptidase-like core" evidence="2">
    <location>
        <begin position="109"/>
        <end position="240"/>
    </location>
</feature>
<dbReference type="InterPro" id="IPR058193">
    <property type="entry name" value="VanY/YodJ_core_dom"/>
</dbReference>
<protein>
    <submittedName>
        <fullName evidence="3">M15 family metallopeptidase</fullName>
    </submittedName>
</protein>
<feature type="transmembrane region" description="Helical" evidence="1">
    <location>
        <begin position="17"/>
        <end position="37"/>
    </location>
</feature>
<dbReference type="InterPro" id="IPR003709">
    <property type="entry name" value="VanY-like_core_dom"/>
</dbReference>
<evidence type="ECO:0000313" key="4">
    <source>
        <dbReference type="Proteomes" id="UP001524473"/>
    </source>
</evidence>
<gene>
    <name evidence="3" type="ORF">NE695_01095</name>
</gene>
<organism evidence="3 4">
    <name type="scientific">Neglectibacter timonensis</name>
    <dbReference type="NCBI Taxonomy" id="1776382"/>
    <lineage>
        <taxon>Bacteria</taxon>
        <taxon>Bacillati</taxon>
        <taxon>Bacillota</taxon>
        <taxon>Clostridia</taxon>
        <taxon>Eubacteriales</taxon>
        <taxon>Oscillospiraceae</taxon>
        <taxon>Neglectibacter</taxon>
    </lineage>
</organism>
<keyword evidence="1" id="KW-0472">Membrane</keyword>
<dbReference type="Pfam" id="PF02557">
    <property type="entry name" value="VanY"/>
    <property type="match status" value="1"/>
</dbReference>
<reference evidence="3 4" key="1">
    <citation type="submission" date="2022-06" db="EMBL/GenBank/DDBJ databases">
        <title>Isolation of gut microbiota from human fecal samples.</title>
        <authorList>
            <person name="Pamer E.G."/>
            <person name="Barat B."/>
            <person name="Waligurski E."/>
            <person name="Medina S."/>
            <person name="Paddock L."/>
            <person name="Mostad J."/>
        </authorList>
    </citation>
    <scope>NUCLEOTIDE SEQUENCE [LARGE SCALE GENOMIC DNA]</scope>
    <source>
        <strain evidence="3 4">DFI.9.73</strain>
    </source>
</reference>
<dbReference type="SUPFAM" id="SSF55166">
    <property type="entry name" value="Hedgehog/DD-peptidase"/>
    <property type="match status" value="1"/>
</dbReference>
<dbReference type="RefSeq" id="WP_066865141.1">
    <property type="nucleotide sequence ID" value="NZ_CABKVV010000014.1"/>
</dbReference>
<accession>A0ABT1RV07</accession>
<keyword evidence="4" id="KW-1185">Reference proteome</keyword>
<dbReference type="EMBL" id="JANFZH010000002">
    <property type="protein sequence ID" value="MCQ4838507.1"/>
    <property type="molecule type" value="Genomic_DNA"/>
</dbReference>
<dbReference type="PANTHER" id="PTHR34385:SF1">
    <property type="entry name" value="PEPTIDOGLYCAN L-ALANYL-D-GLUTAMATE ENDOPEPTIDASE CWLK"/>
    <property type="match status" value="1"/>
</dbReference>
<proteinExistence type="predicted"/>
<evidence type="ECO:0000313" key="3">
    <source>
        <dbReference type="EMBL" id="MCQ4838507.1"/>
    </source>
</evidence>
<dbReference type="InterPro" id="IPR052179">
    <property type="entry name" value="DD-CPase-like"/>
</dbReference>
<dbReference type="PANTHER" id="PTHR34385">
    <property type="entry name" value="D-ALANYL-D-ALANINE CARBOXYPEPTIDASE"/>
    <property type="match status" value="1"/>
</dbReference>
<dbReference type="InterPro" id="IPR009045">
    <property type="entry name" value="Zn_M74/Hedgehog-like"/>
</dbReference>
<sequence length="266" mass="30470">MKRTESFRKNRSVTEPLAAGIVIGAVLLCIVLSYFGYLHNREAVRKAASTAAQAAAQVQNRPESQLEQELDDPFENYIQLSDPLLVLVNDRVPLPENWQVIPRMIDDEQVDLKMYGDLTAMFEAAGKEEVWFWVASGYRSVEEQTVILDRAVQENLDAGMEEKSAREEALKTIARPGYSEHHTGLAVDLNDVSDNFEETAAYRWLSEHAAEYGFVQRYEKDKVEITGIDNESWHYRYVGKKHAGEMKRLDMCLEEYVLYLKKKGIK</sequence>
<keyword evidence="1" id="KW-1133">Transmembrane helix</keyword>